<dbReference type="CDD" id="cd07987">
    <property type="entry name" value="LPLAT_MGAT-like"/>
    <property type="match status" value="1"/>
</dbReference>
<evidence type="ECO:0000256" key="12">
    <source>
        <dbReference type="ARBA" id="ARBA00023136"/>
    </source>
</evidence>
<comment type="subcellular location">
    <subcellularLocation>
        <location evidence="1 14">Endoplasmic reticulum membrane</location>
        <topology evidence="1 14">Multi-pass membrane protein</topology>
    </subcellularLocation>
</comment>
<keyword evidence="12 14" id="KW-0472">Membrane</keyword>
<evidence type="ECO:0000256" key="13">
    <source>
        <dbReference type="ARBA" id="ARBA00023315"/>
    </source>
</evidence>
<keyword evidence="16" id="KW-1185">Reference proteome</keyword>
<comment type="caution">
    <text evidence="15">The sequence shown here is derived from an EMBL/GenBank/DDBJ whole genome shotgun (WGS) entry which is preliminary data.</text>
</comment>
<comment type="pathway">
    <text evidence="3">Lipid metabolism.</text>
</comment>
<gene>
    <name evidence="15" type="ORF">DGYR_LOCUS5211</name>
</gene>
<dbReference type="OrthoDB" id="264532at2759"/>
<dbReference type="Proteomes" id="UP000549394">
    <property type="component" value="Unassembled WGS sequence"/>
</dbReference>
<keyword evidence="9 14" id="KW-0256">Endoplasmic reticulum</keyword>
<dbReference type="GO" id="GO:0005789">
    <property type="term" value="C:endoplasmic reticulum membrane"/>
    <property type="evidence" value="ECO:0007669"/>
    <property type="project" value="UniProtKB-SubCell"/>
</dbReference>
<keyword evidence="13" id="KW-0012">Acyltransferase</keyword>
<evidence type="ECO:0000256" key="4">
    <source>
        <dbReference type="ARBA" id="ARBA00005420"/>
    </source>
</evidence>
<evidence type="ECO:0000256" key="5">
    <source>
        <dbReference type="ARBA" id="ARBA00022516"/>
    </source>
</evidence>
<name>A0A7I8VK06_9ANNE</name>
<dbReference type="InterPro" id="IPR007130">
    <property type="entry name" value="DAGAT"/>
</dbReference>
<sequence length="339" mass="39046">MRALGLEWAPLDVPLQRRLESFGILQFIISFLFLGVGCIVISLYVLLFTKYYWIILLYAAWYVYDYKTPEKGGRRVSFFRKMICWKYYRDYFPIKLVKTSELDPSKNYIVGYHPHGVMAIGAFLNFATDATNFCELFPGMKPVLLVLRGQFNFPFFREYFMTTGSCSCSGKSMEWHLTKEGCGNVLILVPGGARESLECNPDNFNLILKNRRGFIRMAIKHGANLVPSFSFGENRTFVQVKSEKGSFLHAFQHRLTKILGFGVPIFHGRGIFNYTFGLLPYRTSITTILGEPIEVKMNQNPTQEEVDELHSFYVKKLIDLFETHKSEQGILPDVHLNIV</sequence>
<dbReference type="GO" id="GO:0006071">
    <property type="term" value="P:glycerol metabolic process"/>
    <property type="evidence" value="ECO:0007669"/>
    <property type="project" value="UniProtKB-KW"/>
</dbReference>
<comment type="similarity">
    <text evidence="4 14">Belongs to the diacylglycerol acyltransferase family.</text>
</comment>
<keyword evidence="10 14" id="KW-1133">Transmembrane helix</keyword>
<feature type="transmembrane region" description="Helical" evidence="14">
    <location>
        <begin position="21"/>
        <end position="45"/>
    </location>
</feature>
<keyword evidence="6 14" id="KW-0808">Transferase</keyword>
<dbReference type="Pfam" id="PF03982">
    <property type="entry name" value="DAGAT"/>
    <property type="match status" value="1"/>
</dbReference>
<evidence type="ECO:0000256" key="11">
    <source>
        <dbReference type="ARBA" id="ARBA00023098"/>
    </source>
</evidence>
<dbReference type="AlphaFoldDB" id="A0A7I8VK06"/>
<evidence type="ECO:0000256" key="3">
    <source>
        <dbReference type="ARBA" id="ARBA00005189"/>
    </source>
</evidence>
<keyword evidence="8" id="KW-0319">Glycerol metabolism</keyword>
<dbReference type="PANTHER" id="PTHR12317:SF0">
    <property type="entry name" value="ACYLTRANSFERASE"/>
    <property type="match status" value="1"/>
</dbReference>
<evidence type="ECO:0000256" key="1">
    <source>
        <dbReference type="ARBA" id="ARBA00004477"/>
    </source>
</evidence>
<keyword evidence="11" id="KW-0443">Lipid metabolism</keyword>
<reference evidence="15 16" key="1">
    <citation type="submission" date="2020-08" db="EMBL/GenBank/DDBJ databases">
        <authorList>
            <person name="Hejnol A."/>
        </authorList>
    </citation>
    <scope>NUCLEOTIDE SEQUENCE [LARGE SCALE GENOMIC DNA]</scope>
</reference>
<keyword evidence="5" id="KW-0444">Lipid biosynthesis</keyword>
<evidence type="ECO:0000256" key="2">
    <source>
        <dbReference type="ARBA" id="ARBA00004771"/>
    </source>
</evidence>
<proteinExistence type="inferred from homology"/>
<protein>
    <recommendedName>
        <fullName evidence="14">Acyltransferase</fullName>
        <ecNumber evidence="14">2.3.1.-</ecNumber>
    </recommendedName>
</protein>
<evidence type="ECO:0000256" key="10">
    <source>
        <dbReference type="ARBA" id="ARBA00022989"/>
    </source>
</evidence>
<comment type="caution">
    <text evidence="14">Lacks conserved residue(s) required for the propagation of feature annotation.</text>
</comment>
<evidence type="ECO:0000256" key="14">
    <source>
        <dbReference type="RuleBase" id="RU367023"/>
    </source>
</evidence>
<dbReference type="EC" id="2.3.1.-" evidence="14"/>
<evidence type="ECO:0000256" key="9">
    <source>
        <dbReference type="ARBA" id="ARBA00022824"/>
    </source>
</evidence>
<organism evidence="15 16">
    <name type="scientific">Dimorphilus gyrociliatus</name>
    <dbReference type="NCBI Taxonomy" id="2664684"/>
    <lineage>
        <taxon>Eukaryota</taxon>
        <taxon>Metazoa</taxon>
        <taxon>Spiralia</taxon>
        <taxon>Lophotrochozoa</taxon>
        <taxon>Annelida</taxon>
        <taxon>Polychaeta</taxon>
        <taxon>Polychaeta incertae sedis</taxon>
        <taxon>Dinophilidae</taxon>
        <taxon>Dimorphilus</taxon>
    </lineage>
</organism>
<dbReference type="GO" id="GO:0019432">
    <property type="term" value="P:triglyceride biosynthetic process"/>
    <property type="evidence" value="ECO:0007669"/>
    <property type="project" value="TreeGrafter"/>
</dbReference>
<evidence type="ECO:0000256" key="6">
    <source>
        <dbReference type="ARBA" id="ARBA00022679"/>
    </source>
</evidence>
<keyword evidence="7 14" id="KW-0812">Transmembrane</keyword>
<evidence type="ECO:0000313" key="15">
    <source>
        <dbReference type="EMBL" id="CAD5116606.1"/>
    </source>
</evidence>
<evidence type="ECO:0000256" key="8">
    <source>
        <dbReference type="ARBA" id="ARBA00022798"/>
    </source>
</evidence>
<comment type="pathway">
    <text evidence="2">Glycerolipid metabolism; triacylglycerol biosynthesis.</text>
</comment>
<evidence type="ECO:0000256" key="7">
    <source>
        <dbReference type="ARBA" id="ARBA00022692"/>
    </source>
</evidence>
<dbReference type="EMBL" id="CAJFCJ010000006">
    <property type="protein sequence ID" value="CAD5116606.1"/>
    <property type="molecule type" value="Genomic_DNA"/>
</dbReference>
<dbReference type="GO" id="GO:0004144">
    <property type="term" value="F:diacylglycerol O-acyltransferase activity"/>
    <property type="evidence" value="ECO:0007669"/>
    <property type="project" value="TreeGrafter"/>
</dbReference>
<evidence type="ECO:0000313" key="16">
    <source>
        <dbReference type="Proteomes" id="UP000549394"/>
    </source>
</evidence>
<accession>A0A7I8VK06</accession>
<dbReference type="PANTHER" id="PTHR12317">
    <property type="entry name" value="DIACYLGLYCEROL O-ACYLTRANSFERASE"/>
    <property type="match status" value="1"/>
</dbReference>